<dbReference type="PANTHER" id="PTHR21396">
    <property type="entry name" value="39S RIBOSOMAL PROTEIN L43"/>
    <property type="match status" value="1"/>
</dbReference>
<evidence type="ECO:0000256" key="3">
    <source>
        <dbReference type="ARBA" id="ARBA00022980"/>
    </source>
</evidence>
<comment type="similarity">
    <text evidence="2">Belongs to the mitochondrion-specific ribosomal protein mL43 family.</text>
</comment>
<reference evidence="9" key="1">
    <citation type="journal article" date="2013" name="Nature">
        <title>Pan genome of the phytoplankton Emiliania underpins its global distribution.</title>
        <authorList>
            <person name="Read B.A."/>
            <person name="Kegel J."/>
            <person name="Klute M.J."/>
            <person name="Kuo A."/>
            <person name="Lefebvre S.C."/>
            <person name="Maumus F."/>
            <person name="Mayer C."/>
            <person name="Miller J."/>
            <person name="Monier A."/>
            <person name="Salamov A."/>
            <person name="Young J."/>
            <person name="Aguilar M."/>
            <person name="Claverie J.M."/>
            <person name="Frickenhaus S."/>
            <person name="Gonzalez K."/>
            <person name="Herman E.K."/>
            <person name="Lin Y.C."/>
            <person name="Napier J."/>
            <person name="Ogata H."/>
            <person name="Sarno A.F."/>
            <person name="Shmutz J."/>
            <person name="Schroeder D."/>
            <person name="de Vargas C."/>
            <person name="Verret F."/>
            <person name="von Dassow P."/>
            <person name="Valentin K."/>
            <person name="Van de Peer Y."/>
            <person name="Wheeler G."/>
            <person name="Dacks J.B."/>
            <person name="Delwiche C.F."/>
            <person name="Dyhrman S.T."/>
            <person name="Glockner G."/>
            <person name="John U."/>
            <person name="Richards T."/>
            <person name="Worden A.Z."/>
            <person name="Zhang X."/>
            <person name="Grigoriev I.V."/>
            <person name="Allen A.E."/>
            <person name="Bidle K."/>
            <person name="Borodovsky M."/>
            <person name="Bowler C."/>
            <person name="Brownlee C."/>
            <person name="Cock J.M."/>
            <person name="Elias M."/>
            <person name="Gladyshev V.N."/>
            <person name="Groth M."/>
            <person name="Guda C."/>
            <person name="Hadaegh A."/>
            <person name="Iglesias-Rodriguez M.D."/>
            <person name="Jenkins J."/>
            <person name="Jones B.M."/>
            <person name="Lawson T."/>
            <person name="Leese F."/>
            <person name="Lindquist E."/>
            <person name="Lobanov A."/>
            <person name="Lomsadze A."/>
            <person name="Malik S.B."/>
            <person name="Marsh M.E."/>
            <person name="Mackinder L."/>
            <person name="Mock T."/>
            <person name="Mueller-Roeber B."/>
            <person name="Pagarete A."/>
            <person name="Parker M."/>
            <person name="Probert I."/>
            <person name="Quesneville H."/>
            <person name="Raines C."/>
            <person name="Rensing S.A."/>
            <person name="Riano-Pachon D.M."/>
            <person name="Richier S."/>
            <person name="Rokitta S."/>
            <person name="Shiraiwa Y."/>
            <person name="Soanes D.M."/>
            <person name="van der Giezen M."/>
            <person name="Wahlund T.M."/>
            <person name="Williams B."/>
            <person name="Wilson W."/>
            <person name="Wolfe G."/>
            <person name="Wurch L.L."/>
        </authorList>
    </citation>
    <scope>NUCLEOTIDE SEQUENCE</scope>
</reference>
<evidence type="ECO:0000256" key="6">
    <source>
        <dbReference type="ARBA" id="ARBA00035188"/>
    </source>
</evidence>
<dbReference type="Proteomes" id="UP000013827">
    <property type="component" value="Unassembled WGS sequence"/>
</dbReference>
<dbReference type="SUPFAM" id="SSF52833">
    <property type="entry name" value="Thioredoxin-like"/>
    <property type="match status" value="1"/>
</dbReference>
<keyword evidence="9" id="KW-1185">Reference proteome</keyword>
<dbReference type="PANTHER" id="PTHR21396:SF2">
    <property type="entry name" value="LARGE RIBOSOMAL SUBUNIT PROTEIN ML43"/>
    <property type="match status" value="1"/>
</dbReference>
<dbReference type="InterPro" id="IPR039927">
    <property type="entry name" value="Ribosomal_mL43"/>
</dbReference>
<dbReference type="OMA" id="WPSSANT"/>
<dbReference type="Gene3D" id="3.40.30.10">
    <property type="entry name" value="Glutaredoxin"/>
    <property type="match status" value="1"/>
</dbReference>
<evidence type="ECO:0000256" key="1">
    <source>
        <dbReference type="ARBA" id="ARBA00004173"/>
    </source>
</evidence>
<accession>A0A0D3L214</accession>
<organism evidence="8 9">
    <name type="scientific">Emiliania huxleyi (strain CCMP1516)</name>
    <dbReference type="NCBI Taxonomy" id="280463"/>
    <lineage>
        <taxon>Eukaryota</taxon>
        <taxon>Haptista</taxon>
        <taxon>Haptophyta</taxon>
        <taxon>Prymnesiophyceae</taxon>
        <taxon>Isochrysidales</taxon>
        <taxon>Noelaerhabdaceae</taxon>
        <taxon>Emiliania</taxon>
    </lineage>
</organism>
<dbReference type="PaxDb" id="2903-EOD42049"/>
<dbReference type="EnsemblProtists" id="EOD42049">
    <property type="protein sequence ID" value="EOD42049"/>
    <property type="gene ID" value="EMIHUDRAFT_194737"/>
</dbReference>
<keyword evidence="3" id="KW-0689">Ribosomal protein</keyword>
<evidence type="ECO:0000256" key="4">
    <source>
        <dbReference type="ARBA" id="ARBA00023128"/>
    </source>
</evidence>
<sequence>MSPETEGRLRTLLLKYCDYGGSSQGVRDWISTQLAPFAKANPQIEIIASRQPGRHPHVKARYLADGDKALSLKGLSWQQVSMRLQFLRDSRPVRLRKWDKPFRSTPSIQGEWQLGQQLAAEHRVIRVSGGGGGGS</sequence>
<proteinExistence type="inferred from homology"/>
<dbReference type="GeneID" id="17287319"/>
<dbReference type="SMART" id="SM00916">
    <property type="entry name" value="L51_S25_CI-B8"/>
    <property type="match status" value="1"/>
</dbReference>
<evidence type="ECO:0000256" key="2">
    <source>
        <dbReference type="ARBA" id="ARBA00006073"/>
    </source>
</evidence>
<dbReference type="KEGG" id="ehx:EMIHUDRAFT_194737"/>
<dbReference type="GO" id="GO:0005762">
    <property type="term" value="C:mitochondrial large ribosomal subunit"/>
    <property type="evidence" value="ECO:0007669"/>
    <property type="project" value="TreeGrafter"/>
</dbReference>
<feature type="domain" description="Ribosomal protein/NADH dehydrogenase" evidence="7">
    <location>
        <begin position="18"/>
        <end position="91"/>
    </location>
</feature>
<dbReference type="eggNOG" id="KOG3445">
    <property type="taxonomic scope" value="Eukaryota"/>
</dbReference>
<dbReference type="HOGENOM" id="CLU_117700_2_0_1"/>
<dbReference type="GO" id="GO:0003735">
    <property type="term" value="F:structural constituent of ribosome"/>
    <property type="evidence" value="ECO:0007669"/>
    <property type="project" value="InterPro"/>
</dbReference>
<dbReference type="RefSeq" id="XP_005794478.1">
    <property type="nucleotide sequence ID" value="XM_005794421.1"/>
</dbReference>
<keyword evidence="4" id="KW-0496">Mitochondrion</keyword>
<dbReference type="GO" id="GO:0032543">
    <property type="term" value="P:mitochondrial translation"/>
    <property type="evidence" value="ECO:0007669"/>
    <property type="project" value="InterPro"/>
</dbReference>
<protein>
    <recommendedName>
        <fullName evidence="6">Large ribosomal subunit protein mL43</fullName>
    </recommendedName>
</protein>
<dbReference type="STRING" id="2903.R1G897"/>
<evidence type="ECO:0000259" key="7">
    <source>
        <dbReference type="SMART" id="SM00916"/>
    </source>
</evidence>
<dbReference type="InterPro" id="IPR036249">
    <property type="entry name" value="Thioredoxin-like_sf"/>
</dbReference>
<reference evidence="8" key="2">
    <citation type="submission" date="2024-10" db="UniProtKB">
        <authorList>
            <consortium name="EnsemblProtists"/>
        </authorList>
    </citation>
    <scope>IDENTIFICATION</scope>
</reference>
<dbReference type="Pfam" id="PF05047">
    <property type="entry name" value="L51_S25_CI-B8"/>
    <property type="match status" value="1"/>
</dbReference>
<evidence type="ECO:0000313" key="9">
    <source>
        <dbReference type="Proteomes" id="UP000013827"/>
    </source>
</evidence>
<evidence type="ECO:0000313" key="8">
    <source>
        <dbReference type="EnsemblProtists" id="EOD42049"/>
    </source>
</evidence>
<keyword evidence="5" id="KW-0687">Ribonucleoprotein</keyword>
<comment type="subcellular location">
    <subcellularLocation>
        <location evidence="1">Mitochondrion</location>
    </subcellularLocation>
</comment>
<name>A0A0D3L214_EMIH1</name>
<evidence type="ECO:0000256" key="5">
    <source>
        <dbReference type="ARBA" id="ARBA00023274"/>
    </source>
</evidence>
<dbReference type="AlphaFoldDB" id="A0A0D3L214"/>
<dbReference type="InterPro" id="IPR007741">
    <property type="entry name" value="Ribosomal_mL43/mS25/NADH_DH"/>
</dbReference>